<reference evidence="1" key="2">
    <citation type="journal article" date="2015" name="Fish Shellfish Immunol.">
        <title>Early steps in the European eel (Anguilla anguilla)-Vibrio vulnificus interaction in the gills: Role of the RtxA13 toxin.</title>
        <authorList>
            <person name="Callol A."/>
            <person name="Pajuelo D."/>
            <person name="Ebbesson L."/>
            <person name="Teles M."/>
            <person name="MacKenzie S."/>
            <person name="Amaro C."/>
        </authorList>
    </citation>
    <scope>NUCLEOTIDE SEQUENCE</scope>
</reference>
<dbReference type="AlphaFoldDB" id="A0A0E9WYM7"/>
<accession>A0A0E9WYM7</accession>
<dbReference type="EMBL" id="GBXM01012985">
    <property type="protein sequence ID" value="JAH95592.1"/>
    <property type="molecule type" value="Transcribed_RNA"/>
</dbReference>
<protein>
    <submittedName>
        <fullName evidence="1">Uncharacterized protein</fullName>
    </submittedName>
</protein>
<organism evidence="1">
    <name type="scientific">Anguilla anguilla</name>
    <name type="common">European freshwater eel</name>
    <name type="synonym">Muraena anguilla</name>
    <dbReference type="NCBI Taxonomy" id="7936"/>
    <lineage>
        <taxon>Eukaryota</taxon>
        <taxon>Metazoa</taxon>
        <taxon>Chordata</taxon>
        <taxon>Craniata</taxon>
        <taxon>Vertebrata</taxon>
        <taxon>Euteleostomi</taxon>
        <taxon>Actinopterygii</taxon>
        <taxon>Neopterygii</taxon>
        <taxon>Teleostei</taxon>
        <taxon>Anguilliformes</taxon>
        <taxon>Anguillidae</taxon>
        <taxon>Anguilla</taxon>
    </lineage>
</organism>
<evidence type="ECO:0000313" key="1">
    <source>
        <dbReference type="EMBL" id="JAH95592.1"/>
    </source>
</evidence>
<proteinExistence type="predicted"/>
<sequence length="69" mass="7833">MHTALHISLMYKPPCIYVEIISSRNSTAGARFHRLAHTASVFICICSALRSRGSHDNRTSHFYHYPVVC</sequence>
<reference evidence="1" key="1">
    <citation type="submission" date="2014-11" db="EMBL/GenBank/DDBJ databases">
        <authorList>
            <person name="Amaro Gonzalez C."/>
        </authorList>
    </citation>
    <scope>NUCLEOTIDE SEQUENCE</scope>
</reference>
<name>A0A0E9WYM7_ANGAN</name>